<keyword evidence="3" id="KW-1185">Reference proteome</keyword>
<proteinExistence type="predicted"/>
<accession>L8WU65</accession>
<dbReference type="AlphaFoldDB" id="L8WU65"/>
<evidence type="ECO:0000313" key="3">
    <source>
        <dbReference type="Proteomes" id="UP000011668"/>
    </source>
</evidence>
<gene>
    <name evidence="2" type="ORF">AG1IA_04422</name>
</gene>
<evidence type="ECO:0000256" key="1">
    <source>
        <dbReference type="SAM" id="MobiDB-lite"/>
    </source>
</evidence>
<comment type="caution">
    <text evidence="2">The sequence shown here is derived from an EMBL/GenBank/DDBJ whole genome shotgun (WGS) entry which is preliminary data.</text>
</comment>
<dbReference type="Proteomes" id="UP000011668">
    <property type="component" value="Unassembled WGS sequence"/>
</dbReference>
<evidence type="ECO:0000313" key="2">
    <source>
        <dbReference type="EMBL" id="ELU41550.1"/>
    </source>
</evidence>
<dbReference type="HOGENOM" id="CLU_1971968_0_0_1"/>
<protein>
    <submittedName>
        <fullName evidence="2">Uncharacterized protein</fullName>
    </submittedName>
</protein>
<dbReference type="EMBL" id="AFRT01001040">
    <property type="protein sequence ID" value="ELU41550.1"/>
    <property type="molecule type" value="Genomic_DNA"/>
</dbReference>
<reference evidence="2 3" key="1">
    <citation type="journal article" date="2013" name="Nat. Commun.">
        <title>The evolution and pathogenic mechanisms of the rice sheath blight pathogen.</title>
        <authorList>
            <person name="Zheng A."/>
            <person name="Lin R."/>
            <person name="Xu L."/>
            <person name="Qin P."/>
            <person name="Tang C."/>
            <person name="Ai P."/>
            <person name="Zhang D."/>
            <person name="Liu Y."/>
            <person name="Sun Z."/>
            <person name="Feng H."/>
            <person name="Wang Y."/>
            <person name="Chen Y."/>
            <person name="Liang X."/>
            <person name="Fu R."/>
            <person name="Li Q."/>
            <person name="Zhang J."/>
            <person name="Yu X."/>
            <person name="Xie Z."/>
            <person name="Ding L."/>
            <person name="Guan P."/>
            <person name="Tang J."/>
            <person name="Liang Y."/>
            <person name="Wang S."/>
            <person name="Deng Q."/>
            <person name="Li S."/>
            <person name="Zhu J."/>
            <person name="Wang L."/>
            <person name="Liu H."/>
            <person name="Li P."/>
        </authorList>
    </citation>
    <scope>NUCLEOTIDE SEQUENCE [LARGE SCALE GENOMIC DNA]</scope>
    <source>
        <strain evidence="3">AG-1 IA</strain>
    </source>
</reference>
<organism evidence="2 3">
    <name type="scientific">Thanatephorus cucumeris (strain AG1-IA)</name>
    <name type="common">Rice sheath blight fungus</name>
    <name type="synonym">Rhizoctonia solani</name>
    <dbReference type="NCBI Taxonomy" id="983506"/>
    <lineage>
        <taxon>Eukaryota</taxon>
        <taxon>Fungi</taxon>
        <taxon>Dikarya</taxon>
        <taxon>Basidiomycota</taxon>
        <taxon>Agaricomycotina</taxon>
        <taxon>Agaricomycetes</taxon>
        <taxon>Cantharellales</taxon>
        <taxon>Ceratobasidiaceae</taxon>
        <taxon>Rhizoctonia</taxon>
        <taxon>Rhizoctonia solani AG-1</taxon>
    </lineage>
</organism>
<feature type="region of interest" description="Disordered" evidence="1">
    <location>
        <begin position="1"/>
        <end position="25"/>
    </location>
</feature>
<name>L8WU65_THACA</name>
<sequence length="127" mass="14433">MAFTVESRRSNNTRKELKNPEPIPKDRRGAVELLAWDETSGGLVGVVLVNRTGLDRAAILPRGTVGRFPRARAYVFRTWFDILKSHINTRCILPLLTRPDLPNLLAQKFTIEYTPSPLTSPINYQCR</sequence>